<proteinExistence type="inferred from homology"/>
<dbReference type="InterPro" id="IPR036388">
    <property type="entry name" value="WH-like_DNA-bd_sf"/>
</dbReference>
<reference evidence="6 7" key="1">
    <citation type="submission" date="2018-12" db="EMBL/GenBank/DDBJ databases">
        <authorList>
            <person name="Grouzdev D.S."/>
            <person name="Krutkina M.S."/>
        </authorList>
    </citation>
    <scope>NUCLEOTIDE SEQUENCE [LARGE SCALE GENOMIC DNA]</scope>
    <source>
        <strain evidence="6 7">RmlP026</strain>
    </source>
</reference>
<keyword evidence="2" id="KW-0805">Transcription regulation</keyword>
<dbReference type="PANTHER" id="PTHR30537">
    <property type="entry name" value="HTH-TYPE TRANSCRIPTIONAL REGULATOR"/>
    <property type="match status" value="1"/>
</dbReference>
<dbReference type="EMBL" id="QYBB01000019">
    <property type="protein sequence ID" value="RYC30899.1"/>
    <property type="molecule type" value="Genomic_DNA"/>
</dbReference>
<dbReference type="Gene3D" id="3.40.190.290">
    <property type="match status" value="1"/>
</dbReference>
<comment type="similarity">
    <text evidence="1">Belongs to the LysR transcriptional regulatory family.</text>
</comment>
<dbReference type="Proteomes" id="UP000290759">
    <property type="component" value="Unassembled WGS sequence"/>
</dbReference>
<dbReference type="AlphaFoldDB" id="A0A4Q2U307"/>
<accession>A0A4Q2U307</accession>
<keyword evidence="4" id="KW-0804">Transcription</keyword>
<dbReference type="SUPFAM" id="SSF53850">
    <property type="entry name" value="Periplasmic binding protein-like II"/>
    <property type="match status" value="1"/>
</dbReference>
<keyword evidence="3" id="KW-0238">DNA-binding</keyword>
<comment type="caution">
    <text evidence="6">The sequence shown here is derived from an EMBL/GenBank/DDBJ whole genome shotgun (WGS) entry which is preliminary data.</text>
</comment>
<dbReference type="FunFam" id="1.10.10.10:FF:000001">
    <property type="entry name" value="LysR family transcriptional regulator"/>
    <property type="match status" value="1"/>
</dbReference>
<keyword evidence="7" id="KW-1185">Reference proteome</keyword>
<dbReference type="GO" id="GO:0043565">
    <property type="term" value="F:sequence-specific DNA binding"/>
    <property type="evidence" value="ECO:0007669"/>
    <property type="project" value="TreeGrafter"/>
</dbReference>
<evidence type="ECO:0000256" key="4">
    <source>
        <dbReference type="ARBA" id="ARBA00023163"/>
    </source>
</evidence>
<feature type="domain" description="HTH lysR-type" evidence="5">
    <location>
        <begin position="6"/>
        <end position="63"/>
    </location>
</feature>
<dbReference type="InterPro" id="IPR036390">
    <property type="entry name" value="WH_DNA-bd_sf"/>
</dbReference>
<dbReference type="PROSITE" id="PS50931">
    <property type="entry name" value="HTH_LYSR"/>
    <property type="match status" value="1"/>
</dbReference>
<dbReference type="InterPro" id="IPR005119">
    <property type="entry name" value="LysR_subst-bd"/>
</dbReference>
<organism evidence="6 7">
    <name type="scientific">Lichenibacterium minor</name>
    <dbReference type="NCBI Taxonomy" id="2316528"/>
    <lineage>
        <taxon>Bacteria</taxon>
        <taxon>Pseudomonadati</taxon>
        <taxon>Pseudomonadota</taxon>
        <taxon>Alphaproteobacteria</taxon>
        <taxon>Hyphomicrobiales</taxon>
        <taxon>Lichenihabitantaceae</taxon>
        <taxon>Lichenibacterium</taxon>
    </lineage>
</organism>
<evidence type="ECO:0000313" key="7">
    <source>
        <dbReference type="Proteomes" id="UP000290759"/>
    </source>
</evidence>
<evidence type="ECO:0000256" key="2">
    <source>
        <dbReference type="ARBA" id="ARBA00023015"/>
    </source>
</evidence>
<dbReference type="RefSeq" id="WP_129227923.1">
    <property type="nucleotide sequence ID" value="NZ_QYBB01000019.1"/>
</dbReference>
<dbReference type="Pfam" id="PF03466">
    <property type="entry name" value="LysR_substrate"/>
    <property type="match status" value="1"/>
</dbReference>
<dbReference type="PANTHER" id="PTHR30537:SF1">
    <property type="entry name" value="HTH-TYPE TRANSCRIPTIONAL REGULATOR PGRR"/>
    <property type="match status" value="1"/>
</dbReference>
<dbReference type="GO" id="GO:0006351">
    <property type="term" value="P:DNA-templated transcription"/>
    <property type="evidence" value="ECO:0007669"/>
    <property type="project" value="TreeGrafter"/>
</dbReference>
<evidence type="ECO:0000256" key="3">
    <source>
        <dbReference type="ARBA" id="ARBA00023125"/>
    </source>
</evidence>
<evidence type="ECO:0000259" key="5">
    <source>
        <dbReference type="PROSITE" id="PS50931"/>
    </source>
</evidence>
<dbReference type="Pfam" id="PF00126">
    <property type="entry name" value="HTH_1"/>
    <property type="match status" value="1"/>
</dbReference>
<dbReference type="CDD" id="cd08474">
    <property type="entry name" value="PBP2_CrgA_like_5"/>
    <property type="match status" value="1"/>
</dbReference>
<evidence type="ECO:0000313" key="6">
    <source>
        <dbReference type="EMBL" id="RYC30899.1"/>
    </source>
</evidence>
<protein>
    <submittedName>
        <fullName evidence="6">LysR family transcriptional regulator</fullName>
    </submittedName>
</protein>
<dbReference type="GO" id="GO:0003700">
    <property type="term" value="F:DNA-binding transcription factor activity"/>
    <property type="evidence" value="ECO:0007669"/>
    <property type="project" value="InterPro"/>
</dbReference>
<dbReference type="InterPro" id="IPR000847">
    <property type="entry name" value="LysR_HTH_N"/>
</dbReference>
<evidence type="ECO:0000256" key="1">
    <source>
        <dbReference type="ARBA" id="ARBA00009437"/>
    </source>
</evidence>
<dbReference type="Gene3D" id="1.10.10.10">
    <property type="entry name" value="Winged helix-like DNA-binding domain superfamily/Winged helix DNA-binding domain"/>
    <property type="match status" value="1"/>
</dbReference>
<dbReference type="InterPro" id="IPR058163">
    <property type="entry name" value="LysR-type_TF_proteobact-type"/>
</dbReference>
<sequence>MRVSRTDLGELTVFAAVARHRSFKRAGVELGLSTSALSHSMRALEERIGVRLINRTTRAVVPTEAGETLLARLAPALGDIGDALAAVTGRRDEPVGTLRLNVPGTAARMVLGPVVTPFLERHPRVRLEIVSEERMVDVVAGGYDAGIRFGDTVPRDMVSVRIGFAHRFAVVGSPDYLARHPAPRVPADLAAHRCIRWAFTGGGFMRWGFERDGEALELEVDGPLAVNEPDLIRRAALDGLGLAYTFDRSVEADVAAGRLARVLEDWCPERPGFSLYYPSRRQIPPALRALIDMLKG</sequence>
<dbReference type="SUPFAM" id="SSF46785">
    <property type="entry name" value="Winged helix' DNA-binding domain"/>
    <property type="match status" value="1"/>
</dbReference>
<dbReference type="OrthoDB" id="9813056at2"/>
<gene>
    <name evidence="6" type="ORF">D3273_16140</name>
</gene>
<reference evidence="6 7" key="2">
    <citation type="submission" date="2019-02" db="EMBL/GenBank/DDBJ databases">
        <title>'Lichenibacterium ramalinii' gen. nov. sp. nov., 'Lichenibacterium minor' gen. nov. sp. nov.</title>
        <authorList>
            <person name="Pankratov T."/>
        </authorList>
    </citation>
    <scope>NUCLEOTIDE SEQUENCE [LARGE SCALE GENOMIC DNA]</scope>
    <source>
        <strain evidence="6 7">RmlP026</strain>
    </source>
</reference>
<name>A0A4Q2U307_9HYPH</name>